<dbReference type="WBParaSite" id="EVEC_0000618501-mRNA-1">
    <property type="protein sequence ID" value="EVEC_0000618501-mRNA-1"/>
    <property type="gene ID" value="EVEC_0000618501"/>
</dbReference>
<evidence type="ECO:0000313" key="5">
    <source>
        <dbReference type="WBParaSite" id="EVEC_0000618501-mRNA-1"/>
    </source>
</evidence>
<keyword evidence="4" id="KW-1185">Reference proteome</keyword>
<reference evidence="3 4" key="2">
    <citation type="submission" date="2018-10" db="EMBL/GenBank/DDBJ databases">
        <authorList>
            <consortium name="Pathogen Informatics"/>
        </authorList>
    </citation>
    <scope>NUCLEOTIDE SEQUENCE [LARGE SCALE GENOMIC DNA]</scope>
</reference>
<accession>A0A0N4V7C1</accession>
<evidence type="ECO:0000313" key="4">
    <source>
        <dbReference type="Proteomes" id="UP000274131"/>
    </source>
</evidence>
<name>A0A0N4V7C1_ENTVE</name>
<protein>
    <submittedName>
        <fullName evidence="5">Myotubularin phosphatase domain-containing protein</fullName>
    </submittedName>
</protein>
<dbReference type="InterPro" id="IPR030564">
    <property type="entry name" value="Myotubularin"/>
</dbReference>
<dbReference type="GO" id="GO:0019903">
    <property type="term" value="F:protein phosphatase binding"/>
    <property type="evidence" value="ECO:0007669"/>
    <property type="project" value="TreeGrafter"/>
</dbReference>
<dbReference type="OrthoDB" id="271628at2759"/>
<dbReference type="Proteomes" id="UP000274131">
    <property type="component" value="Unassembled WGS sequence"/>
</dbReference>
<comment type="similarity">
    <text evidence="1">Belongs to the protein-tyrosine phosphatase family. Non-receptor class myotubularin subfamily.</text>
</comment>
<dbReference type="Pfam" id="PF06602">
    <property type="entry name" value="Myotub-related"/>
    <property type="match status" value="1"/>
</dbReference>
<dbReference type="SUPFAM" id="SSF52799">
    <property type="entry name" value="(Phosphotyrosine protein) phosphatases II"/>
    <property type="match status" value="1"/>
</dbReference>
<dbReference type="InterPro" id="IPR011993">
    <property type="entry name" value="PH-like_dom_sf"/>
</dbReference>
<dbReference type="GO" id="GO:0005737">
    <property type="term" value="C:cytoplasm"/>
    <property type="evidence" value="ECO:0007669"/>
    <property type="project" value="TreeGrafter"/>
</dbReference>
<evidence type="ECO:0000313" key="3">
    <source>
        <dbReference type="EMBL" id="VDD91045.1"/>
    </source>
</evidence>
<dbReference type="STRING" id="51028.A0A0N4V7C1"/>
<reference evidence="5" key="1">
    <citation type="submission" date="2017-02" db="UniProtKB">
        <authorList>
            <consortium name="WormBaseParasite"/>
        </authorList>
    </citation>
    <scope>IDENTIFICATION</scope>
</reference>
<evidence type="ECO:0000256" key="1">
    <source>
        <dbReference type="ARBA" id="ARBA00007471"/>
    </source>
</evidence>
<proteinExistence type="inferred from homology"/>
<dbReference type="InterPro" id="IPR029021">
    <property type="entry name" value="Prot-tyrosine_phosphatase-like"/>
</dbReference>
<dbReference type="AlphaFoldDB" id="A0A0N4V7C1"/>
<dbReference type="GO" id="GO:0046856">
    <property type="term" value="P:phosphatidylinositol dephosphorylation"/>
    <property type="evidence" value="ECO:0007669"/>
    <property type="project" value="TreeGrafter"/>
</dbReference>
<gene>
    <name evidence="3" type="ORF">EVEC_LOCUS5796</name>
</gene>
<dbReference type="PROSITE" id="PS51339">
    <property type="entry name" value="PPASE_MYOTUBULARIN"/>
    <property type="match status" value="1"/>
</dbReference>
<dbReference type="GO" id="GO:0010507">
    <property type="term" value="P:negative regulation of autophagy"/>
    <property type="evidence" value="ECO:0007669"/>
    <property type="project" value="TreeGrafter"/>
</dbReference>
<sequence>MELSEAIEKPRVNNVFLRKGPRLPQPGALALIGHHLIFSPSDAKKKKTSEELWVISSFSICAEFDFSVFCRVGCFLNLYKMFHWSSVVWFTAKIFLSFLSKTTQWFKLLHRAVDFATVEPKSRDNVVKGGFLILKCKNFMICEFEMDDLEDCMAVARSIQRLSNLNDLQHEYPFYYQCPFTTLDDGWTAFDAVQEFAKLMVRCNDKWRLSSVNKNYRVCPSYPEMVVVPKGIGDDFLRISATFRSGGRFPVLCYYHYETKSPLVRCGQPLIGPTNRRCKEDEVIINALLSSGSKGVIIDVRSKQLRQSAKTRGGGCEPQMYYSQWKYIHSAVPRMKEIRDSLTKLIEICNETNPTMERWLSKLSASGWMQSVAEALTAAATVAQCIYCDSSSEVPVVVHGSEGTDITLLTTALAQILLDSDARTTRGFEALIEREWICAGHPFSLRCAHSAYASGAVTGPYESPVFLLFLDCVWQVYQQYPCSFEFTEAFLIFLFEHAYASEFGSFLGNNEKEKAQLNVKTRTVSLWSYVNNPEILRTFVNALYEPNDSVLWPSVAPQSLIFWDRLFLRWIRNWKEYDELRQAVMKWKTREKTNQSKYLALRRQMMELSKDVNEKTKPLCTETARS</sequence>
<dbReference type="PANTHER" id="PTHR10807">
    <property type="entry name" value="MYOTUBULARIN-RELATED"/>
    <property type="match status" value="1"/>
</dbReference>
<dbReference type="PANTHER" id="PTHR10807:SF73">
    <property type="entry name" value="LD06050P"/>
    <property type="match status" value="1"/>
</dbReference>
<dbReference type="InterPro" id="IPR010569">
    <property type="entry name" value="Myotubularin-like_Pase_dom"/>
</dbReference>
<feature type="domain" description="Myotubularin phosphatase" evidence="2">
    <location>
        <begin position="186"/>
        <end position="567"/>
    </location>
</feature>
<organism evidence="5">
    <name type="scientific">Enterobius vermicularis</name>
    <name type="common">Human pinworm</name>
    <dbReference type="NCBI Taxonomy" id="51028"/>
    <lineage>
        <taxon>Eukaryota</taxon>
        <taxon>Metazoa</taxon>
        <taxon>Ecdysozoa</taxon>
        <taxon>Nematoda</taxon>
        <taxon>Chromadorea</taxon>
        <taxon>Rhabditida</taxon>
        <taxon>Spirurina</taxon>
        <taxon>Oxyuridomorpha</taxon>
        <taxon>Oxyuroidea</taxon>
        <taxon>Oxyuridae</taxon>
        <taxon>Enterobius</taxon>
    </lineage>
</organism>
<dbReference type="Gene3D" id="2.30.29.30">
    <property type="entry name" value="Pleckstrin-homology domain (PH domain)/Phosphotyrosine-binding domain (PTB)"/>
    <property type="match status" value="2"/>
</dbReference>
<evidence type="ECO:0000259" key="2">
    <source>
        <dbReference type="PROSITE" id="PS51339"/>
    </source>
</evidence>
<dbReference type="EMBL" id="UXUI01008272">
    <property type="protein sequence ID" value="VDD91045.1"/>
    <property type="molecule type" value="Genomic_DNA"/>
</dbReference>